<feature type="compositionally biased region" description="Polar residues" evidence="1">
    <location>
        <begin position="91"/>
        <end position="100"/>
    </location>
</feature>
<accession>A0A6A7AA94</accession>
<organism evidence="2 3">
    <name type="scientific">Ophiobolus disseminans</name>
    <dbReference type="NCBI Taxonomy" id="1469910"/>
    <lineage>
        <taxon>Eukaryota</taxon>
        <taxon>Fungi</taxon>
        <taxon>Dikarya</taxon>
        <taxon>Ascomycota</taxon>
        <taxon>Pezizomycotina</taxon>
        <taxon>Dothideomycetes</taxon>
        <taxon>Pleosporomycetidae</taxon>
        <taxon>Pleosporales</taxon>
        <taxon>Pleosporineae</taxon>
        <taxon>Phaeosphaeriaceae</taxon>
        <taxon>Ophiobolus</taxon>
    </lineage>
</organism>
<protein>
    <submittedName>
        <fullName evidence="2">Uncharacterized protein</fullName>
    </submittedName>
</protein>
<dbReference type="AlphaFoldDB" id="A0A6A7AA94"/>
<evidence type="ECO:0000313" key="2">
    <source>
        <dbReference type="EMBL" id="KAF2830116.1"/>
    </source>
</evidence>
<feature type="region of interest" description="Disordered" evidence="1">
    <location>
        <begin position="1"/>
        <end position="122"/>
    </location>
</feature>
<evidence type="ECO:0000313" key="3">
    <source>
        <dbReference type="Proteomes" id="UP000799424"/>
    </source>
</evidence>
<proteinExistence type="predicted"/>
<reference evidence="2" key="1">
    <citation type="journal article" date="2020" name="Stud. Mycol.">
        <title>101 Dothideomycetes genomes: a test case for predicting lifestyles and emergence of pathogens.</title>
        <authorList>
            <person name="Haridas S."/>
            <person name="Albert R."/>
            <person name="Binder M."/>
            <person name="Bloem J."/>
            <person name="Labutti K."/>
            <person name="Salamov A."/>
            <person name="Andreopoulos B."/>
            <person name="Baker S."/>
            <person name="Barry K."/>
            <person name="Bills G."/>
            <person name="Bluhm B."/>
            <person name="Cannon C."/>
            <person name="Castanera R."/>
            <person name="Culley D."/>
            <person name="Daum C."/>
            <person name="Ezra D."/>
            <person name="Gonzalez J."/>
            <person name="Henrissat B."/>
            <person name="Kuo A."/>
            <person name="Liang C."/>
            <person name="Lipzen A."/>
            <person name="Lutzoni F."/>
            <person name="Magnuson J."/>
            <person name="Mondo S."/>
            <person name="Nolan M."/>
            <person name="Ohm R."/>
            <person name="Pangilinan J."/>
            <person name="Park H.-J."/>
            <person name="Ramirez L."/>
            <person name="Alfaro M."/>
            <person name="Sun H."/>
            <person name="Tritt A."/>
            <person name="Yoshinaga Y."/>
            <person name="Zwiers L.-H."/>
            <person name="Turgeon B."/>
            <person name="Goodwin S."/>
            <person name="Spatafora J."/>
            <person name="Crous P."/>
            <person name="Grigoriev I."/>
        </authorList>
    </citation>
    <scope>NUCLEOTIDE SEQUENCE</scope>
    <source>
        <strain evidence="2">CBS 113818</strain>
    </source>
</reference>
<gene>
    <name evidence="2" type="ORF">CC86DRAFT_403433</name>
</gene>
<feature type="compositionally biased region" description="Basic and acidic residues" evidence="1">
    <location>
        <begin position="103"/>
        <end position="113"/>
    </location>
</feature>
<evidence type="ECO:0000256" key="1">
    <source>
        <dbReference type="SAM" id="MobiDB-lite"/>
    </source>
</evidence>
<dbReference type="Proteomes" id="UP000799424">
    <property type="component" value="Unassembled WGS sequence"/>
</dbReference>
<keyword evidence="3" id="KW-1185">Reference proteome</keyword>
<dbReference type="EMBL" id="MU006220">
    <property type="protein sequence ID" value="KAF2830116.1"/>
    <property type="molecule type" value="Genomic_DNA"/>
</dbReference>
<sequence length="484" mass="53270">MSGCQLHSQPAPQAQQRAPMSGSHSQHARSVMQHGHPQGSHPYLSHPFGGEGSHRPGPLRHHTADEPQPRSNSHVGVATTAHSARPRLVEVTQSTQSRSNRLVGDEATDRLDSPRAPSPDLIEPDLNCVVKVATTAQVGRPQVVHVTVHLRSNLQVGDAIVTGSSRPRTRDHDTTEPYTDRRVRNVASAQLGRPFVRTVDDTIPRSRRRAGAASLSSSLPPTTENYSHLLYDYHDDGLNRNVVQVPTHELSSALPRRRSPSEDYAEGYRALIVPEPLSSSLRDAIREVYSPNTQSQFPFPIIPSRHDSTTSHITHDLGIVSVNVGSTSWAVNSSPTSSGVDPRAAQPNRDSTASYVLHDRGTLTTLITPQVVNISPTSSITSDVELDCGEVSTPPNSNLRIVNQSTPTSSLRDSILLPYTPEQIDQLQELAKYTWRNRNRDSVLSIHSVFGRGSRRTMQLYCGPFDPFTIWLREVFVDFASEED</sequence>
<name>A0A6A7AA94_9PLEO</name>
<feature type="compositionally biased region" description="Low complexity" evidence="1">
    <location>
        <begin position="9"/>
        <end position="19"/>
    </location>
</feature>